<dbReference type="Gene3D" id="3.30.460.30">
    <property type="entry name" value="Glutamyl-tRNA reductase, N-terminal domain"/>
    <property type="match status" value="1"/>
</dbReference>
<dbReference type="EMBL" id="JBHZOL010000069">
    <property type="protein sequence ID" value="MFE4106630.1"/>
    <property type="molecule type" value="Genomic_DNA"/>
</dbReference>
<feature type="binding site" evidence="9">
    <location>
        <position position="109"/>
    </location>
    <ligand>
        <name>substrate</name>
    </ligand>
</feature>
<dbReference type="SUPFAM" id="SSF51735">
    <property type="entry name" value="NAD(P)-binding Rossmann-fold domains"/>
    <property type="match status" value="1"/>
</dbReference>
<evidence type="ECO:0000256" key="10">
    <source>
        <dbReference type="RuleBase" id="RU000584"/>
    </source>
</evidence>
<evidence type="ECO:0000256" key="1">
    <source>
        <dbReference type="ARBA" id="ARBA00005059"/>
    </source>
</evidence>
<dbReference type="PANTHER" id="PTHR43120">
    <property type="entry name" value="GLUTAMYL-TRNA REDUCTASE 1, CHLOROPLASTIC"/>
    <property type="match status" value="1"/>
</dbReference>
<comment type="pathway">
    <text evidence="1 9 10">Porphyrin-containing compound metabolism; protoporphyrin-IX biosynthesis; 5-aminolevulinate from L-glutamyl-tRNA(Glu): step 1/2.</text>
</comment>
<dbReference type="SUPFAM" id="SSF69742">
    <property type="entry name" value="Glutamyl tRNA-reductase catalytic, N-terminal domain"/>
    <property type="match status" value="1"/>
</dbReference>
<dbReference type="EC" id="1.2.1.70" evidence="3 9"/>
<evidence type="ECO:0000259" key="13">
    <source>
        <dbReference type="Pfam" id="PF05201"/>
    </source>
</evidence>
<comment type="catalytic activity">
    <reaction evidence="8 9 10">
        <text>(S)-4-amino-5-oxopentanoate + tRNA(Glu) + NADP(+) = L-glutamyl-tRNA(Glu) + NADPH + H(+)</text>
        <dbReference type="Rhea" id="RHEA:12344"/>
        <dbReference type="Rhea" id="RHEA-COMP:9663"/>
        <dbReference type="Rhea" id="RHEA-COMP:9680"/>
        <dbReference type="ChEBI" id="CHEBI:15378"/>
        <dbReference type="ChEBI" id="CHEBI:57501"/>
        <dbReference type="ChEBI" id="CHEBI:57783"/>
        <dbReference type="ChEBI" id="CHEBI:58349"/>
        <dbReference type="ChEBI" id="CHEBI:78442"/>
        <dbReference type="ChEBI" id="CHEBI:78520"/>
        <dbReference type="EC" id="1.2.1.70"/>
    </reaction>
</comment>
<evidence type="ECO:0000313" key="14">
    <source>
        <dbReference type="EMBL" id="MFE4106630.1"/>
    </source>
</evidence>
<organism evidence="14 15">
    <name type="scientific">Almyronema epifaneia S1</name>
    <dbReference type="NCBI Taxonomy" id="2991925"/>
    <lineage>
        <taxon>Bacteria</taxon>
        <taxon>Bacillati</taxon>
        <taxon>Cyanobacteriota</taxon>
        <taxon>Cyanophyceae</taxon>
        <taxon>Nodosilineales</taxon>
        <taxon>Nodosilineaceae</taxon>
        <taxon>Almyronema</taxon>
        <taxon>Almyronema epifaneia</taxon>
    </lineage>
</organism>
<keyword evidence="4 9" id="KW-0521">NADP</keyword>
<comment type="function">
    <text evidence="9">Catalyzes the NADPH-dependent reduction of glutamyl-tRNA(Glu) to glutamate 1-semialdehyde (GSA).</text>
</comment>
<keyword evidence="7 9" id="KW-0627">Porphyrin biosynthesis</keyword>
<gene>
    <name evidence="9" type="primary">hemA</name>
    <name evidence="14" type="ORF">ACFVKH_10110</name>
</gene>
<dbReference type="PROSITE" id="PS00747">
    <property type="entry name" value="GLUTR"/>
    <property type="match status" value="1"/>
</dbReference>
<dbReference type="Pfam" id="PF01488">
    <property type="entry name" value="Shikimate_DH"/>
    <property type="match status" value="1"/>
</dbReference>
<evidence type="ECO:0000259" key="12">
    <source>
        <dbReference type="Pfam" id="PF01488"/>
    </source>
</evidence>
<dbReference type="InterPro" id="IPR015896">
    <property type="entry name" value="4pyrrol_synth_GluRdtase_dimer"/>
</dbReference>
<feature type="binding site" evidence="9">
    <location>
        <position position="120"/>
    </location>
    <ligand>
        <name>substrate</name>
    </ligand>
</feature>
<comment type="caution">
    <text evidence="14">The sequence shown here is derived from an EMBL/GenBank/DDBJ whole genome shotgun (WGS) entry which is preliminary data.</text>
</comment>
<dbReference type="Gene3D" id="3.40.50.720">
    <property type="entry name" value="NAD(P)-binding Rossmann-like Domain"/>
    <property type="match status" value="1"/>
</dbReference>
<dbReference type="NCBIfam" id="NF000744">
    <property type="entry name" value="PRK00045.1-3"/>
    <property type="match status" value="1"/>
</dbReference>
<dbReference type="GO" id="GO:0008883">
    <property type="term" value="F:glutamyl-tRNA reductase activity"/>
    <property type="evidence" value="ECO:0007669"/>
    <property type="project" value="UniProtKB-EC"/>
</dbReference>
<dbReference type="InterPro" id="IPR018214">
    <property type="entry name" value="GluRdtase_CS"/>
</dbReference>
<keyword evidence="15" id="KW-1185">Reference proteome</keyword>
<dbReference type="HAMAP" id="MF_00087">
    <property type="entry name" value="Glu_tRNA_reductase"/>
    <property type="match status" value="1"/>
</dbReference>
<dbReference type="PIRSF" id="PIRSF000445">
    <property type="entry name" value="4pyrrol_synth_GluRdtase"/>
    <property type="match status" value="1"/>
</dbReference>
<proteinExistence type="inferred from homology"/>
<feature type="domain" description="Glutamyl-tRNA reductase N-terminal" evidence="13">
    <location>
        <begin position="6"/>
        <end position="156"/>
    </location>
</feature>
<dbReference type="PANTHER" id="PTHR43120:SF1">
    <property type="entry name" value="GLUTAMYL-TRNA REDUCTASE 1, CHLOROPLASTIC"/>
    <property type="match status" value="1"/>
</dbReference>
<evidence type="ECO:0000256" key="8">
    <source>
        <dbReference type="ARBA" id="ARBA00047464"/>
    </source>
</evidence>
<dbReference type="InterPro" id="IPR006151">
    <property type="entry name" value="Shikm_DH/Glu-tRNA_Rdtase"/>
</dbReference>
<name>A0ABW6IG78_9CYAN</name>
<evidence type="ECO:0000256" key="9">
    <source>
        <dbReference type="HAMAP-Rule" id="MF_00087"/>
    </source>
</evidence>
<comment type="miscellaneous">
    <text evidence="9">During catalysis, the active site Cys acts as a nucleophile attacking the alpha-carbonyl group of tRNA-bound glutamate with the formation of a thioester intermediate between enzyme and glutamate, and the concomitant release of tRNA(Glu). The thioester intermediate is finally reduced by direct hydride transfer from NADPH, to form the product GSA.</text>
</comment>
<dbReference type="NCBIfam" id="TIGR01035">
    <property type="entry name" value="hemA"/>
    <property type="match status" value="1"/>
</dbReference>
<feature type="active site" description="Nucleophile" evidence="9">
    <location>
        <position position="50"/>
    </location>
</feature>
<evidence type="ECO:0000256" key="2">
    <source>
        <dbReference type="ARBA" id="ARBA00005916"/>
    </source>
</evidence>
<dbReference type="Proteomes" id="UP001600165">
    <property type="component" value="Unassembled WGS sequence"/>
</dbReference>
<evidence type="ECO:0000256" key="6">
    <source>
        <dbReference type="ARBA" id="ARBA00023171"/>
    </source>
</evidence>
<dbReference type="InterPro" id="IPR036453">
    <property type="entry name" value="GluRdtase_dimer_dom_sf"/>
</dbReference>
<dbReference type="InterPro" id="IPR036291">
    <property type="entry name" value="NAD(P)-bd_dom_sf"/>
</dbReference>
<feature type="site" description="Important for activity" evidence="9">
    <location>
        <position position="99"/>
    </location>
</feature>
<feature type="domain" description="Quinate/shikimate 5-dehydrogenase/glutamyl-tRNA reductase" evidence="12">
    <location>
        <begin position="171"/>
        <end position="307"/>
    </location>
</feature>
<feature type="binding site" evidence="9">
    <location>
        <begin position="189"/>
        <end position="194"/>
    </location>
    <ligand>
        <name>NADP(+)</name>
        <dbReference type="ChEBI" id="CHEBI:58349"/>
    </ligand>
</feature>
<dbReference type="InterPro" id="IPR015895">
    <property type="entry name" value="4pyrrol_synth_GluRdtase_N"/>
</dbReference>
<feature type="domain" description="Tetrapyrrole biosynthesis glutamyl-tRNA reductase dimerisation" evidence="11">
    <location>
        <begin position="321"/>
        <end position="421"/>
    </location>
</feature>
<dbReference type="CDD" id="cd05213">
    <property type="entry name" value="NAD_bind_Glutamyl_tRNA_reduct"/>
    <property type="match status" value="1"/>
</dbReference>
<dbReference type="SUPFAM" id="SSF69075">
    <property type="entry name" value="Glutamyl tRNA-reductase dimerization domain"/>
    <property type="match status" value="1"/>
</dbReference>
<evidence type="ECO:0000256" key="3">
    <source>
        <dbReference type="ARBA" id="ARBA00012970"/>
    </source>
</evidence>
<keyword evidence="5 9" id="KW-0560">Oxidoreductase</keyword>
<dbReference type="Pfam" id="PF05201">
    <property type="entry name" value="GlutR_N"/>
    <property type="match status" value="1"/>
</dbReference>
<evidence type="ECO:0000256" key="7">
    <source>
        <dbReference type="ARBA" id="ARBA00023244"/>
    </source>
</evidence>
<accession>A0ABW6IG78</accession>
<dbReference type="Pfam" id="PF00745">
    <property type="entry name" value="GlutR_dimer"/>
    <property type="match status" value="1"/>
</dbReference>
<evidence type="ECO:0000256" key="4">
    <source>
        <dbReference type="ARBA" id="ARBA00022857"/>
    </source>
</evidence>
<keyword evidence="6" id="KW-0149">Chlorophyll biosynthesis</keyword>
<evidence type="ECO:0000259" key="11">
    <source>
        <dbReference type="Pfam" id="PF00745"/>
    </source>
</evidence>
<comment type="domain">
    <text evidence="9">Possesses an unusual extended V-shaped dimeric structure with each monomer consisting of three distinct domains arranged along a curved 'spinal' alpha-helix. The N-terminal catalytic domain specifically recognizes the glutamate moiety of the substrate. The second domain is the NADPH-binding domain, and the third C-terminal domain is responsible for dimerization.</text>
</comment>
<dbReference type="InterPro" id="IPR000343">
    <property type="entry name" value="4pyrrol_synth_GluRdtase"/>
</dbReference>
<protein>
    <recommendedName>
        <fullName evidence="3 9">Glutamyl-tRNA reductase</fullName>
        <shortName evidence="9">GluTR</shortName>
        <ecNumber evidence="3 9">1.2.1.70</ecNumber>
    </recommendedName>
</protein>
<sequence length="437" mass="48271">MTVVIVGLSHKTAPVEVREKLSIAEPQIEAAIAYLCSYPHIQEAAILSTCNRLEIYVAVLALERATQEVIEFMCQYSQLSAPELQEHLFTLSQQEAVCHLMQVASGLDSLVLGEGQILAQVKRAYQMAQACKGIKLVLNQLFKQAITIAKRVRTETSICTGAISVSAAAVELAAIKTEDLSSRRITIVGAGKMAQLLVKHLIAKGVQQIAVVNRSRERAEEFAHQFDQAQIHCHSLNDLMAVVAASDIVFTSTAATEPLINQAQLQAVLEPQQLLMLIDISVPRNVAADVNQLIGVYVFNVDDLKSVLAQNQESRRQAALEAQQLIAAEAETFRNWLRSREAVSTISCLREKVETIRAQELEKALSRLGSEFGKKQKDVIEALTRGIVNKILHDPMVQLRAQRDIESQRLEIQTLQRLFNLETAEQPSPTAKTPSKV</sequence>
<dbReference type="RefSeq" id="WP_377964655.1">
    <property type="nucleotide sequence ID" value="NZ_JBHZOL010000069.1"/>
</dbReference>
<evidence type="ECO:0000313" key="15">
    <source>
        <dbReference type="Proteomes" id="UP001600165"/>
    </source>
</evidence>
<reference evidence="14 15" key="1">
    <citation type="submission" date="2024-10" db="EMBL/GenBank/DDBJ databases">
        <authorList>
            <person name="Ratan Roy A."/>
            <person name="Morales Sandoval P.H."/>
            <person name="De Los Santos Villalobos S."/>
            <person name="Chakraborty S."/>
            <person name="Mukherjee J."/>
        </authorList>
    </citation>
    <scope>NUCLEOTIDE SEQUENCE [LARGE SCALE GENOMIC DNA]</scope>
    <source>
        <strain evidence="14 15">S1</strain>
    </source>
</reference>
<feature type="binding site" evidence="9">
    <location>
        <begin position="49"/>
        <end position="52"/>
    </location>
    <ligand>
        <name>substrate</name>
    </ligand>
</feature>
<dbReference type="InterPro" id="IPR036343">
    <property type="entry name" value="GluRdtase_N_sf"/>
</dbReference>
<evidence type="ECO:0000256" key="5">
    <source>
        <dbReference type="ARBA" id="ARBA00023002"/>
    </source>
</evidence>
<comment type="subunit">
    <text evidence="9">Homodimer.</text>
</comment>
<comment type="similarity">
    <text evidence="2 9 10">Belongs to the glutamyl-tRNA reductase family.</text>
</comment>
<feature type="binding site" evidence="9">
    <location>
        <begin position="114"/>
        <end position="116"/>
    </location>
    <ligand>
        <name>substrate</name>
    </ligand>
</feature>